<dbReference type="EMBL" id="GG738847">
    <property type="protein sequence ID" value="EFC49645.1"/>
    <property type="molecule type" value="Genomic_DNA"/>
</dbReference>
<name>D2V033_NAEGR</name>
<dbReference type="RefSeq" id="XP_002682389.1">
    <property type="nucleotide sequence ID" value="XM_002682343.1"/>
</dbReference>
<sequence>MSERVSLHIKDYSVQAENAVDNTDDQTALIICQCIIEHPTLALHTEFLQGSVTFEQRVNEQSFALFQKQRLREALALVFFSMSIKNIKGERNKQIMHNYEIYSTILENSPKNDNIWNELKSVYNTFRNIGGVEVAYNSKQLDVEYFENEKYWIDGLSQLYLSYFAKTILCREELVMESMKNLSFYSTICPNDQTYFSFITDFVKVIPNDEIEPFVASLLMNNIKLEFVIDLVEKEIMRSYYYKQERLQTLRHVLNVLNTPQTPMDLDDYINGLIFGKERCDVLKISILVNGRISDREDKIYCLSNLIQYISEMTAQDSKEEKIICDTLKLFAFEMIRPIISSLSNILTYPHSLSNIITAVINNTATGLESDERILVVFSIYASKIEHLLNHIGEQESRMVLCFALSEIYSRLAEVSQQSLYIEKRDFYGNACWNSISPDDEDDC</sequence>
<gene>
    <name evidence="1" type="ORF">NAEGRDRAFT_62153</name>
</gene>
<dbReference type="AlphaFoldDB" id="D2V033"/>
<dbReference type="KEGG" id="ngr:NAEGRDRAFT_62153"/>
<evidence type="ECO:0000313" key="1">
    <source>
        <dbReference type="EMBL" id="EFC49645.1"/>
    </source>
</evidence>
<dbReference type="VEuPathDB" id="AmoebaDB:NAEGRDRAFT_62153"/>
<proteinExistence type="predicted"/>
<organism evidence="2">
    <name type="scientific">Naegleria gruberi</name>
    <name type="common">Amoeba</name>
    <dbReference type="NCBI Taxonomy" id="5762"/>
    <lineage>
        <taxon>Eukaryota</taxon>
        <taxon>Discoba</taxon>
        <taxon>Heterolobosea</taxon>
        <taxon>Tetramitia</taxon>
        <taxon>Eutetramitia</taxon>
        <taxon>Vahlkampfiidae</taxon>
        <taxon>Naegleria</taxon>
    </lineage>
</organism>
<evidence type="ECO:0000313" key="2">
    <source>
        <dbReference type="Proteomes" id="UP000006671"/>
    </source>
</evidence>
<dbReference type="GeneID" id="8856458"/>
<dbReference type="Proteomes" id="UP000006671">
    <property type="component" value="Unassembled WGS sequence"/>
</dbReference>
<protein>
    <submittedName>
        <fullName evidence="1">Predicted protein</fullName>
    </submittedName>
</protein>
<keyword evidence="2" id="KW-1185">Reference proteome</keyword>
<dbReference type="InParanoid" id="D2V033"/>
<reference evidence="1 2" key="1">
    <citation type="journal article" date="2010" name="Cell">
        <title>The genome of Naegleria gruberi illuminates early eukaryotic versatility.</title>
        <authorList>
            <person name="Fritz-Laylin L.K."/>
            <person name="Prochnik S.E."/>
            <person name="Ginger M.L."/>
            <person name="Dacks J.B."/>
            <person name="Carpenter M.L."/>
            <person name="Field M.C."/>
            <person name="Kuo A."/>
            <person name="Paredez A."/>
            <person name="Chapman J."/>
            <person name="Pham J."/>
            <person name="Shu S."/>
            <person name="Neupane R."/>
            <person name="Cipriano M."/>
            <person name="Mancuso J."/>
            <person name="Tu H."/>
            <person name="Salamov A."/>
            <person name="Lindquist E."/>
            <person name="Shapiro H."/>
            <person name="Lucas S."/>
            <person name="Grigoriev I.V."/>
            <person name="Cande W.Z."/>
            <person name="Fulton C."/>
            <person name="Rokhsar D.S."/>
            <person name="Dawson S.C."/>
        </authorList>
    </citation>
    <scope>NUCLEOTIDE SEQUENCE [LARGE SCALE GENOMIC DNA]</scope>
    <source>
        <strain evidence="1 2">NEG-M</strain>
    </source>
</reference>
<accession>D2V033</accession>